<feature type="compositionally biased region" description="Basic and acidic residues" evidence="2">
    <location>
        <begin position="334"/>
        <end position="345"/>
    </location>
</feature>
<dbReference type="PANTHER" id="PTHR33392:SF6">
    <property type="entry name" value="POLYISOPRENYL-TEICHOIC ACID--PEPTIDOGLYCAN TEICHOIC ACID TRANSFERASE TAGU"/>
    <property type="match status" value="1"/>
</dbReference>
<feature type="domain" description="Cell envelope-related transcriptional attenuator" evidence="3">
    <location>
        <begin position="85"/>
        <end position="234"/>
    </location>
</feature>
<accession>A0AA96LHK6</accession>
<dbReference type="InterPro" id="IPR050922">
    <property type="entry name" value="LytR/CpsA/Psr_CW_biosynth"/>
</dbReference>
<feature type="region of interest" description="Disordered" evidence="2">
    <location>
        <begin position="312"/>
        <end position="345"/>
    </location>
</feature>
<protein>
    <submittedName>
        <fullName evidence="4">LCP family protein</fullName>
    </submittedName>
</protein>
<dbReference type="KEGG" id="paun:MJA45_03550"/>
<organism evidence="4 5">
    <name type="scientific">Paenibacillus aurantius</name>
    <dbReference type="NCBI Taxonomy" id="2918900"/>
    <lineage>
        <taxon>Bacteria</taxon>
        <taxon>Bacillati</taxon>
        <taxon>Bacillota</taxon>
        <taxon>Bacilli</taxon>
        <taxon>Bacillales</taxon>
        <taxon>Paenibacillaceae</taxon>
        <taxon>Paenibacillus</taxon>
    </lineage>
</organism>
<proteinExistence type="inferred from homology"/>
<dbReference type="NCBIfam" id="TIGR00350">
    <property type="entry name" value="lytR_cpsA_psr"/>
    <property type="match status" value="1"/>
</dbReference>
<evidence type="ECO:0000256" key="2">
    <source>
        <dbReference type="SAM" id="MobiDB-lite"/>
    </source>
</evidence>
<name>A0AA96LHK6_9BACL</name>
<sequence>MRRFFKWVMLTLCLCVLGYGGYYGLSIYNSLNGLSKEGKDSIFTNPNHATPISQEEPPKWEGKNRVNILLLGGDSRGKKNSEPPRSDSIMIASIDPVTKKATLFSILRDTYVKIPGYGSDKINAALAYGGASLAMKTVSDFTGLPIQYYVYTDFQGFMALVDAIGGIDLDVEKDMKYSDAWDGHEFDINLKKGYQHLDGKTALQYVRFRHDATSDFTRTERQRKFLTAVAEKMQTTSNILKFPKVLQAVDPYIDTNLPVSDMMKLASLGMEAKGQGIDSQQLPPMELLEERTVGGASVISVKPDKLKTFIQNKLEGIDPSASPSPSPTSASHRKQQEASELTSRR</sequence>
<dbReference type="Gene3D" id="3.40.630.190">
    <property type="entry name" value="LCP protein"/>
    <property type="match status" value="1"/>
</dbReference>
<evidence type="ECO:0000256" key="1">
    <source>
        <dbReference type="ARBA" id="ARBA00006068"/>
    </source>
</evidence>
<dbReference type="PANTHER" id="PTHR33392">
    <property type="entry name" value="POLYISOPRENYL-TEICHOIC ACID--PEPTIDOGLYCAN TEICHOIC ACID TRANSFERASE TAGU"/>
    <property type="match status" value="1"/>
</dbReference>
<feature type="compositionally biased region" description="Low complexity" evidence="2">
    <location>
        <begin position="319"/>
        <end position="330"/>
    </location>
</feature>
<dbReference type="InterPro" id="IPR004474">
    <property type="entry name" value="LytR_CpsA_psr"/>
</dbReference>
<gene>
    <name evidence="4" type="ORF">MJA45_03550</name>
</gene>
<dbReference type="Proteomes" id="UP001305702">
    <property type="component" value="Chromosome"/>
</dbReference>
<reference evidence="4 5" key="1">
    <citation type="submission" date="2022-02" db="EMBL/GenBank/DDBJ databases">
        <title>Paenibacillus sp. MBLB1776 Whole Genome Shotgun Sequencing.</title>
        <authorList>
            <person name="Hwang C.Y."/>
            <person name="Cho E.-S."/>
            <person name="Seo M.-J."/>
        </authorList>
    </citation>
    <scope>NUCLEOTIDE SEQUENCE [LARGE SCALE GENOMIC DNA]</scope>
    <source>
        <strain evidence="4 5">MBLB1776</strain>
    </source>
</reference>
<dbReference type="EMBL" id="CP130318">
    <property type="protein sequence ID" value="WNQ12136.1"/>
    <property type="molecule type" value="Genomic_DNA"/>
</dbReference>
<evidence type="ECO:0000313" key="5">
    <source>
        <dbReference type="Proteomes" id="UP001305702"/>
    </source>
</evidence>
<dbReference type="Pfam" id="PF03816">
    <property type="entry name" value="LytR_cpsA_psr"/>
    <property type="match status" value="1"/>
</dbReference>
<comment type="similarity">
    <text evidence="1">Belongs to the LytR/CpsA/Psr (LCP) family.</text>
</comment>
<dbReference type="RefSeq" id="WP_315605913.1">
    <property type="nucleotide sequence ID" value="NZ_CP130318.1"/>
</dbReference>
<evidence type="ECO:0000313" key="4">
    <source>
        <dbReference type="EMBL" id="WNQ12136.1"/>
    </source>
</evidence>
<keyword evidence="5" id="KW-1185">Reference proteome</keyword>
<evidence type="ECO:0000259" key="3">
    <source>
        <dbReference type="Pfam" id="PF03816"/>
    </source>
</evidence>
<dbReference type="AlphaFoldDB" id="A0AA96LHK6"/>